<evidence type="ECO:0000313" key="2">
    <source>
        <dbReference type="EMBL" id="SCB53807.1"/>
    </source>
</evidence>
<gene>
    <name evidence="2" type="ORF">GA0061098_102114</name>
</gene>
<protein>
    <submittedName>
        <fullName evidence="2">HNH endonuclease</fullName>
    </submittedName>
</protein>
<evidence type="ECO:0000313" key="3">
    <source>
        <dbReference type="Proteomes" id="UP000199184"/>
    </source>
</evidence>
<feature type="domain" description="HNH" evidence="1">
    <location>
        <begin position="175"/>
        <end position="227"/>
    </location>
</feature>
<sequence length="247" mass="27847">MQPCGHSKRGAGGYIRMIIVKWLEGDSKGYDDHLPNDCIRVSAPLLEHAIVGPRGWIRIGRCSVSVNGKSVTFDYTGEHSAWNTEQEFYLGQMSFEFRDSSRAGIPEVLWKDRGDGEEFQSGYAVAEFRNDSNTRSISSDEGDGQLKTHLERERSTALRQEKLLDELERKGSIRCEVCLVDLVEQYGKHGLAGYEIHHRKPIANGSRETYLKDLAILCANCHRVLHRTKPLSSVKDFAKAIRLKGPN</sequence>
<proteinExistence type="predicted"/>
<dbReference type="Proteomes" id="UP000199184">
    <property type="component" value="Unassembled WGS sequence"/>
</dbReference>
<dbReference type="GO" id="GO:0003676">
    <property type="term" value="F:nucleic acid binding"/>
    <property type="evidence" value="ECO:0007669"/>
    <property type="project" value="InterPro"/>
</dbReference>
<dbReference type="CDD" id="cd00085">
    <property type="entry name" value="HNHc"/>
    <property type="match status" value="1"/>
</dbReference>
<dbReference type="Gene3D" id="1.10.30.50">
    <property type="match status" value="1"/>
</dbReference>
<dbReference type="AlphaFoldDB" id="A0A1C3XNI6"/>
<keyword evidence="3" id="KW-1185">Reference proteome</keyword>
<dbReference type="InterPro" id="IPR003615">
    <property type="entry name" value="HNH_nuc"/>
</dbReference>
<dbReference type="GO" id="GO:0004519">
    <property type="term" value="F:endonuclease activity"/>
    <property type="evidence" value="ECO:0007669"/>
    <property type="project" value="UniProtKB-KW"/>
</dbReference>
<dbReference type="Pfam" id="PF01844">
    <property type="entry name" value="HNH"/>
    <property type="match status" value="1"/>
</dbReference>
<dbReference type="InterPro" id="IPR002711">
    <property type="entry name" value="HNH"/>
</dbReference>
<evidence type="ECO:0000259" key="1">
    <source>
        <dbReference type="Pfam" id="PF01844"/>
    </source>
</evidence>
<keyword evidence="2" id="KW-0378">Hydrolase</keyword>
<dbReference type="GO" id="GO:0008270">
    <property type="term" value="F:zinc ion binding"/>
    <property type="evidence" value="ECO:0007669"/>
    <property type="project" value="InterPro"/>
</dbReference>
<dbReference type="EMBL" id="FMAI01000021">
    <property type="protein sequence ID" value="SCB53807.1"/>
    <property type="molecule type" value="Genomic_DNA"/>
</dbReference>
<organism evidence="2 3">
    <name type="scientific">Bradyrhizobium shewense</name>
    <dbReference type="NCBI Taxonomy" id="1761772"/>
    <lineage>
        <taxon>Bacteria</taxon>
        <taxon>Pseudomonadati</taxon>
        <taxon>Pseudomonadota</taxon>
        <taxon>Alphaproteobacteria</taxon>
        <taxon>Hyphomicrobiales</taxon>
        <taxon>Nitrobacteraceae</taxon>
        <taxon>Bradyrhizobium</taxon>
    </lineage>
</organism>
<reference evidence="3" key="1">
    <citation type="submission" date="2016-08" db="EMBL/GenBank/DDBJ databases">
        <authorList>
            <person name="Varghese N."/>
            <person name="Submissions Spin"/>
        </authorList>
    </citation>
    <scope>NUCLEOTIDE SEQUENCE [LARGE SCALE GENOMIC DNA]</scope>
    <source>
        <strain evidence="3">ERR11</strain>
    </source>
</reference>
<name>A0A1C3XNI6_9BRAD</name>
<accession>A0A1C3XNI6</accession>
<keyword evidence="2" id="KW-0255">Endonuclease</keyword>
<keyword evidence="2" id="KW-0540">Nuclease</keyword>